<dbReference type="OrthoDB" id="9775391at2"/>
<dbReference type="Proteomes" id="UP001621813">
    <property type="component" value="Unassembled WGS sequence"/>
</dbReference>
<proteinExistence type="inferred from homology"/>
<dbReference type="GO" id="GO:0016854">
    <property type="term" value="F:racemase and epimerase activity"/>
    <property type="evidence" value="ECO:0007669"/>
    <property type="project" value="UniProtKB-ARBA"/>
</dbReference>
<dbReference type="InterPro" id="IPR029065">
    <property type="entry name" value="Enolase_C-like"/>
</dbReference>
<dbReference type="Gene3D" id="3.20.20.120">
    <property type="entry name" value="Enolase-like C-terminal domain"/>
    <property type="match status" value="1"/>
</dbReference>
<dbReference type="InterPro" id="IPR036849">
    <property type="entry name" value="Enolase-like_C_sf"/>
</dbReference>
<dbReference type="GO" id="GO:0046872">
    <property type="term" value="F:metal ion binding"/>
    <property type="evidence" value="ECO:0007669"/>
    <property type="project" value="UniProtKB-KW"/>
</dbReference>
<dbReference type="SUPFAM" id="SSF51604">
    <property type="entry name" value="Enolase C-terminal domain-like"/>
    <property type="match status" value="1"/>
</dbReference>
<keyword evidence="7" id="KW-1185">Reference proteome</keyword>
<evidence type="ECO:0000256" key="2">
    <source>
        <dbReference type="ARBA" id="ARBA00022723"/>
    </source>
</evidence>
<dbReference type="PANTHER" id="PTHR48080">
    <property type="entry name" value="D-GALACTONATE DEHYDRATASE-RELATED"/>
    <property type="match status" value="1"/>
</dbReference>
<evidence type="ECO:0000259" key="3">
    <source>
        <dbReference type="Pfam" id="PF13378"/>
    </source>
</evidence>
<dbReference type="EMBL" id="MTCZ01000124">
    <property type="protein sequence ID" value="OWP83362.1"/>
    <property type="molecule type" value="Genomic_DNA"/>
</dbReference>
<dbReference type="SUPFAM" id="SSF54826">
    <property type="entry name" value="Enolase N-terminal domain-like"/>
    <property type="match status" value="1"/>
</dbReference>
<reference evidence="5 6" key="1">
    <citation type="journal article" date="2017" name="Infect. Genet. Evol.">
        <title>Comparative genome analysis of fish pathogen Flavobacterium columnare reveals extensive sequence diversity within the species.</title>
        <authorList>
            <person name="Kayansamruaj P."/>
            <person name="Dong H.T."/>
            <person name="Hirono I."/>
            <person name="Kondo H."/>
            <person name="Senapin S."/>
            <person name="Rodkhum C."/>
        </authorList>
    </citation>
    <scope>NUCLEOTIDE SEQUENCE [LARGE SCALE GENOMIC DNA]</scope>
    <source>
        <strain evidence="5 6">1215</strain>
    </source>
</reference>
<dbReference type="PANTHER" id="PTHR48080:SF3">
    <property type="entry name" value="ENOLASE SUPERFAMILY MEMBER DDB_G0284701"/>
    <property type="match status" value="1"/>
</dbReference>
<dbReference type="RefSeq" id="WP_088393821.1">
    <property type="nucleotide sequence ID" value="NZ_CP067378.1"/>
</dbReference>
<comment type="similarity">
    <text evidence="1">Belongs to the mandelate racemase/muconate lactonizing enzyme family.</text>
</comment>
<sequence>MQLTWQKIKLPLKETFSIAYGNYSYRNALIVVLKKSNTTGYGECTEIDYYQIKIENLIEELKKIKTIVETQKIVHPLAFYEIISKSSLSAFVCSALDCAYWDLYGKLEKKSFLELNKIKSDVIPESSITISVDSLKNQQAKINASSWNNFKVKCKGLERETLYLLSQMKKSIAIDSNGSFTKEDCEWLEKQEFISEFVYLEQPMKVGQYNILNRLGKANWMADEDFQDSLDLKQLEEHYKSINIKLVKCGGLTPALKIITEARKRQYKIMIGCMTESTVGISAGAVLAPLVDYVDLDGANLLASDIAHGSEVIMGKVVLSECPGLGISIR</sequence>
<name>A0A246GGQ3_9FLAO</name>
<accession>A0A246GGQ3</accession>
<organism evidence="5 6">
    <name type="scientific">Flavobacterium davisii</name>
    <dbReference type="NCBI Taxonomy" id="2906077"/>
    <lineage>
        <taxon>Bacteria</taxon>
        <taxon>Pseudomonadati</taxon>
        <taxon>Bacteroidota</taxon>
        <taxon>Flavobacteriia</taxon>
        <taxon>Flavobacteriales</taxon>
        <taxon>Flavobacteriaceae</taxon>
        <taxon>Flavobacterium</taxon>
    </lineage>
</organism>
<dbReference type="Pfam" id="PF13378">
    <property type="entry name" value="MR_MLE_C"/>
    <property type="match status" value="1"/>
</dbReference>
<evidence type="ECO:0000313" key="6">
    <source>
        <dbReference type="Proteomes" id="UP000197768"/>
    </source>
</evidence>
<evidence type="ECO:0000313" key="4">
    <source>
        <dbReference type="EMBL" id="MFK7049712.1"/>
    </source>
</evidence>
<protein>
    <submittedName>
        <fullName evidence="5">Chloromuconate cycloisomerase</fullName>
    </submittedName>
    <submittedName>
        <fullName evidence="4">Enolase C-terminal domain-like protein</fullName>
    </submittedName>
</protein>
<comment type="caution">
    <text evidence="5">The sequence shown here is derived from an EMBL/GenBank/DDBJ whole genome shotgun (WGS) entry which is preliminary data.</text>
</comment>
<dbReference type="InterPro" id="IPR029017">
    <property type="entry name" value="Enolase-like_N"/>
</dbReference>
<reference evidence="4 7" key="2">
    <citation type="submission" date="2024-02" db="EMBL/GenBank/DDBJ databases">
        <title>Comparative Genomic Analysis of Flavobacterium Species Causing Columnaris Disease of Freshwater Fish in Thailand: Insights into Virulence and Resistance Mechanisms.</title>
        <authorList>
            <person name="Nguyen D."/>
            <person name="Chokmangmeepisarn P."/>
            <person name="Khianchaikhan K."/>
            <person name="Morishita M."/>
            <person name="Bunnoy A."/>
            <person name="Rodkhum C."/>
        </authorList>
    </citation>
    <scope>NUCLEOTIDE SEQUENCE [LARGE SCALE GENOMIC DNA]</scope>
    <source>
        <strain evidence="4 7">KCRT2007</strain>
    </source>
</reference>
<feature type="domain" description="Enolase C-terminal" evidence="3">
    <location>
        <begin position="147"/>
        <end position="329"/>
    </location>
</feature>
<dbReference type="InterPro" id="IPR034593">
    <property type="entry name" value="DgoD-like"/>
</dbReference>
<evidence type="ECO:0000313" key="7">
    <source>
        <dbReference type="Proteomes" id="UP001621813"/>
    </source>
</evidence>
<dbReference type="Gene3D" id="3.30.390.10">
    <property type="entry name" value="Enolase-like, N-terminal domain"/>
    <property type="match status" value="1"/>
</dbReference>
<dbReference type="EMBL" id="JAZGZR010000016">
    <property type="protein sequence ID" value="MFK7049712.1"/>
    <property type="molecule type" value="Genomic_DNA"/>
</dbReference>
<keyword evidence="2" id="KW-0479">Metal-binding</keyword>
<evidence type="ECO:0000313" key="5">
    <source>
        <dbReference type="EMBL" id="OWP83362.1"/>
    </source>
</evidence>
<dbReference type="Proteomes" id="UP000197768">
    <property type="component" value="Unassembled WGS sequence"/>
</dbReference>
<evidence type="ECO:0000256" key="1">
    <source>
        <dbReference type="ARBA" id="ARBA00008031"/>
    </source>
</evidence>
<dbReference type="AlphaFoldDB" id="A0A246GGQ3"/>
<keyword evidence="5" id="KW-0413">Isomerase</keyword>
<gene>
    <name evidence="5" type="ORF">BWK59_10905</name>
    <name evidence="4" type="ORF">V3Q77_07400</name>
</gene>